<comment type="catalytic activity">
    <reaction evidence="7 8">
        <text>5-phospho-beta-D-ribosylamine + L-glutamate + diphosphate = 5-phospho-alpha-D-ribose 1-diphosphate + L-glutamine + H2O</text>
        <dbReference type="Rhea" id="RHEA:14905"/>
        <dbReference type="ChEBI" id="CHEBI:15377"/>
        <dbReference type="ChEBI" id="CHEBI:29985"/>
        <dbReference type="ChEBI" id="CHEBI:33019"/>
        <dbReference type="ChEBI" id="CHEBI:58017"/>
        <dbReference type="ChEBI" id="CHEBI:58359"/>
        <dbReference type="ChEBI" id="CHEBI:58681"/>
        <dbReference type="EC" id="2.4.2.14"/>
    </reaction>
</comment>
<keyword evidence="6 7" id="KW-0315">Glutamine amidotransferase</keyword>
<evidence type="ECO:0000256" key="10">
    <source>
        <dbReference type="PIRSR" id="PIRSR000485-2"/>
    </source>
</evidence>
<dbReference type="GO" id="GO:0051539">
    <property type="term" value="F:4 iron, 4 sulfur cluster binding"/>
    <property type="evidence" value="ECO:0007669"/>
    <property type="project" value="UniProtKB-KW"/>
</dbReference>
<feature type="binding site" evidence="7 10">
    <location>
        <position position="371"/>
    </location>
    <ligand>
        <name>Mg(2+)</name>
        <dbReference type="ChEBI" id="CHEBI:18420"/>
    </ligand>
</feature>
<dbReference type="SUPFAM" id="SSF56235">
    <property type="entry name" value="N-terminal nucleophile aminohydrolases (Ntn hydrolases)"/>
    <property type="match status" value="1"/>
</dbReference>
<evidence type="ECO:0000256" key="9">
    <source>
        <dbReference type="PIRSR" id="PIRSR000485-1"/>
    </source>
</evidence>
<feature type="binding site" evidence="7 11">
    <location>
        <position position="462"/>
    </location>
    <ligand>
        <name>[4Fe-4S] cluster</name>
        <dbReference type="ChEBI" id="CHEBI:49883"/>
    </ligand>
</feature>
<dbReference type="Proteomes" id="UP000175707">
    <property type="component" value="Unassembled WGS sequence"/>
</dbReference>
<feature type="binding site" evidence="7 10">
    <location>
        <position position="309"/>
    </location>
    <ligand>
        <name>Mg(2+)</name>
        <dbReference type="ChEBI" id="CHEBI:18420"/>
    </ligand>
</feature>
<name>A0A1E7YS22_9PROT</name>
<dbReference type="InterPro" id="IPR000836">
    <property type="entry name" value="PRTase_dom"/>
</dbReference>
<dbReference type="PANTHER" id="PTHR11907">
    <property type="entry name" value="AMIDOPHOSPHORIBOSYLTRANSFERASE"/>
    <property type="match status" value="1"/>
</dbReference>
<comment type="pathway">
    <text evidence="1 7 8">Purine metabolism; IMP biosynthesis via de novo pathway; N(1)-(5-phospho-D-ribosyl)glycinamide from 5-phospho-alpha-D-ribose 1-diphosphate: step 1/2.</text>
</comment>
<dbReference type="InterPro" id="IPR035584">
    <property type="entry name" value="PurF_N"/>
</dbReference>
<organism evidence="14 16">
    <name type="scientific">Acidithiobacillus caldus</name>
    <dbReference type="NCBI Taxonomy" id="33059"/>
    <lineage>
        <taxon>Bacteria</taxon>
        <taxon>Pseudomonadati</taxon>
        <taxon>Pseudomonadota</taxon>
        <taxon>Acidithiobacillia</taxon>
        <taxon>Acidithiobacillales</taxon>
        <taxon>Acidithiobacillaceae</taxon>
        <taxon>Acidithiobacillus</taxon>
    </lineage>
</organism>
<dbReference type="GO" id="GO:0009113">
    <property type="term" value="P:purine nucleobase biosynthetic process"/>
    <property type="evidence" value="ECO:0007669"/>
    <property type="project" value="UniProtKB-UniRule"/>
</dbReference>
<evidence type="ECO:0000256" key="4">
    <source>
        <dbReference type="ARBA" id="ARBA00022679"/>
    </source>
</evidence>
<dbReference type="EMBL" id="LZYE01000240">
    <property type="protein sequence ID" value="OFC34184.1"/>
    <property type="molecule type" value="Genomic_DNA"/>
</dbReference>
<dbReference type="RefSeq" id="WP_049784692.1">
    <property type="nucleotide sequence ID" value="NZ_CP026328.2"/>
</dbReference>
<keyword evidence="7 11" id="KW-0411">Iron-sulfur</keyword>
<evidence type="ECO:0000313" key="16">
    <source>
        <dbReference type="Proteomes" id="UP000175707"/>
    </source>
</evidence>
<comment type="cofactor">
    <cofactor evidence="7 10">
        <name>Mg(2+)</name>
        <dbReference type="ChEBI" id="CHEBI:18420"/>
    </cofactor>
    <text evidence="7 10">Binds 1 Mg(2+) ion per subunit.</text>
</comment>
<feature type="binding site" evidence="7 11">
    <location>
        <position position="408"/>
    </location>
    <ligand>
        <name>[4Fe-4S] cluster</name>
        <dbReference type="ChEBI" id="CHEBI:49883"/>
    </ligand>
</feature>
<evidence type="ECO:0000313" key="14">
    <source>
        <dbReference type="EMBL" id="OFC42360.1"/>
    </source>
</evidence>
<keyword evidence="4 7" id="KW-0808">Transferase</keyword>
<keyword evidence="3 7" id="KW-0328">Glycosyltransferase</keyword>
<dbReference type="Pfam" id="PF00156">
    <property type="entry name" value="Pribosyltran"/>
    <property type="match status" value="1"/>
</dbReference>
<keyword evidence="7 10" id="KW-0479">Metal-binding</keyword>
<evidence type="ECO:0000256" key="3">
    <source>
        <dbReference type="ARBA" id="ARBA00022676"/>
    </source>
</evidence>
<comment type="cofactor">
    <cofactor evidence="7 11">
        <name>[4Fe-4S] cluster</name>
        <dbReference type="ChEBI" id="CHEBI:49883"/>
    </cofactor>
    <text evidence="7 11">Binds 1 [4Fe-4S] cluster per subunit.</text>
</comment>
<dbReference type="GO" id="GO:0000287">
    <property type="term" value="F:magnesium ion binding"/>
    <property type="evidence" value="ECO:0007669"/>
    <property type="project" value="UniProtKB-UniRule"/>
</dbReference>
<dbReference type="HAMAP" id="MF_01931">
    <property type="entry name" value="PurF"/>
    <property type="match status" value="1"/>
</dbReference>
<dbReference type="Pfam" id="PF13522">
    <property type="entry name" value="GATase_6"/>
    <property type="match status" value="1"/>
</dbReference>
<keyword evidence="7 11" id="KW-0408">Iron</keyword>
<evidence type="ECO:0000256" key="6">
    <source>
        <dbReference type="ARBA" id="ARBA00022962"/>
    </source>
</evidence>
<dbReference type="CDD" id="cd06223">
    <property type="entry name" value="PRTases_typeI"/>
    <property type="match status" value="1"/>
</dbReference>
<evidence type="ECO:0000313" key="13">
    <source>
        <dbReference type="EMBL" id="OFC34184.1"/>
    </source>
</evidence>
<dbReference type="InterPro" id="IPR017932">
    <property type="entry name" value="GATase_2_dom"/>
</dbReference>
<dbReference type="PROSITE" id="PS51278">
    <property type="entry name" value="GATASE_TYPE_2"/>
    <property type="match status" value="1"/>
</dbReference>
<proteinExistence type="inferred from homology"/>
<feature type="domain" description="Glutamine amidotransferase type-2" evidence="12">
    <location>
        <begin position="26"/>
        <end position="246"/>
    </location>
</feature>
<comment type="function">
    <text evidence="7">Catalyzes the formation of phosphoribosylamine from phosphoribosylpyrophosphate (PRPP) and glutamine.</text>
</comment>
<dbReference type="CDD" id="cd00715">
    <property type="entry name" value="GPATase_N"/>
    <property type="match status" value="1"/>
</dbReference>
<dbReference type="AlphaFoldDB" id="A0A1E7YS22"/>
<dbReference type="GeneID" id="92932082"/>
<evidence type="ECO:0000256" key="5">
    <source>
        <dbReference type="ARBA" id="ARBA00022755"/>
    </source>
</evidence>
<dbReference type="InterPro" id="IPR029057">
    <property type="entry name" value="PRTase-like"/>
</dbReference>
<dbReference type="GO" id="GO:0004044">
    <property type="term" value="F:amidophosphoribosyltransferase activity"/>
    <property type="evidence" value="ECO:0007669"/>
    <property type="project" value="UniProtKB-UniRule"/>
</dbReference>
<feature type="binding site" evidence="7 11">
    <location>
        <position position="262"/>
    </location>
    <ligand>
        <name>[4Fe-4S] cluster</name>
        <dbReference type="ChEBI" id="CHEBI:49883"/>
    </ligand>
</feature>
<feature type="binding site" evidence="7 10">
    <location>
        <position position="372"/>
    </location>
    <ligand>
        <name>Mg(2+)</name>
        <dbReference type="ChEBI" id="CHEBI:18420"/>
    </ligand>
</feature>
<comment type="similarity">
    <text evidence="2 7 8">In the C-terminal section; belongs to the purine/pyrimidine phosphoribosyltransferase family.</text>
</comment>
<dbReference type="Gene3D" id="3.60.20.10">
    <property type="entry name" value="Glutamine Phosphoribosylpyrophosphate, subunit 1, domain 1"/>
    <property type="match status" value="1"/>
</dbReference>
<dbReference type="UniPathway" id="UPA00074">
    <property type="reaction ID" value="UER00124"/>
</dbReference>
<evidence type="ECO:0000259" key="12">
    <source>
        <dbReference type="PROSITE" id="PS51278"/>
    </source>
</evidence>
<keyword evidence="7" id="KW-0004">4Fe-4S</keyword>
<feature type="binding site" evidence="7 11">
    <location>
        <position position="459"/>
    </location>
    <ligand>
        <name>[4Fe-4S] cluster</name>
        <dbReference type="ChEBI" id="CHEBI:49883"/>
    </ligand>
</feature>
<reference evidence="15 16" key="1">
    <citation type="submission" date="2016-06" db="EMBL/GenBank/DDBJ databases">
        <title>Gene turnover analysis identifies the evolutionary adaptation of the extremophile Acidithiobacillus caldus.</title>
        <authorList>
            <person name="Zhang X."/>
        </authorList>
    </citation>
    <scope>NUCLEOTIDE SEQUENCE [LARGE SCALE GENOMIC DNA]</scope>
    <source>
        <strain evidence="13 15">DX</strain>
        <strain evidence="14 16">S1</strain>
    </source>
</reference>
<feature type="active site" description="Nucleophile" evidence="7 9">
    <location>
        <position position="26"/>
    </location>
</feature>
<dbReference type="InterPro" id="IPR029055">
    <property type="entry name" value="Ntn_hydrolases_N"/>
</dbReference>
<gene>
    <name evidence="7" type="primary">purF</name>
    <name evidence="13" type="ORF">BAE27_09025</name>
    <name evidence="14" type="ORF">BAE30_15420</name>
</gene>
<dbReference type="EC" id="2.4.2.14" evidence="7"/>
<dbReference type="NCBIfam" id="TIGR01134">
    <property type="entry name" value="purF"/>
    <property type="match status" value="1"/>
</dbReference>
<sequence length="487" mass="52599">MSHSECSRAGASPVVDADDEHFHDECGVVGVFGHPEAANLTYLGLYALQHRGQESAGIVSADQGQLYTQRGMGRVAEVFGAQELERLPGQQAIGHVRYSTAGGSVLRNTQPIFINYRHGAFAVGHNGNLVNAGALREQLEREGAIFHTDMDTEVIVHLLARVPGQDAGERLAAALAQVSGAYSLVCLTETRLIGVRDPMGFRPLVLGRLIDSGGFVLASETCALDLMGAEFVRDVAPGEMVIISQGGIESRFPFPAVGRRMCVFEYIYFARPDSVLDGVHVYSARKRIGRILARIHPRDADVVVPVPDSGVAAAMGYAEASGLPFELGLIRNHYVGRTFIQPAQRGRDFSVKVKLNAQPEILKGKRVILVDDSIVRGTTSAKIVHLIRAAGAREVHFLVSSPPTIGPCYYGIDTPDRAQLIAAQHSVDEVRKMIGADSLGYLSLDALFEAVGGRALGFCDACFSDDYPLPTPEGHGTRQLFLMKELR</sequence>
<dbReference type="SUPFAM" id="SSF53271">
    <property type="entry name" value="PRTase-like"/>
    <property type="match status" value="1"/>
</dbReference>
<evidence type="ECO:0000256" key="2">
    <source>
        <dbReference type="ARBA" id="ARBA00010138"/>
    </source>
</evidence>
<evidence type="ECO:0000256" key="1">
    <source>
        <dbReference type="ARBA" id="ARBA00005209"/>
    </source>
</evidence>
<dbReference type="Proteomes" id="UP000175616">
    <property type="component" value="Unassembled WGS sequence"/>
</dbReference>
<dbReference type="InterPro" id="IPR005854">
    <property type="entry name" value="PurF"/>
</dbReference>
<dbReference type="Gene3D" id="3.40.50.2020">
    <property type="match status" value="1"/>
</dbReference>
<dbReference type="EMBL" id="LZYH01001037">
    <property type="protein sequence ID" value="OFC42360.1"/>
    <property type="molecule type" value="Genomic_DNA"/>
</dbReference>
<dbReference type="GO" id="GO:0006189">
    <property type="term" value="P:'de novo' IMP biosynthetic process"/>
    <property type="evidence" value="ECO:0007669"/>
    <property type="project" value="UniProtKB-UniRule"/>
</dbReference>
<protein>
    <recommendedName>
        <fullName evidence="7">Amidophosphoribosyltransferase</fullName>
        <shortName evidence="7">ATase</shortName>
        <ecNumber evidence="7">2.4.2.14</ecNumber>
    </recommendedName>
    <alternativeName>
        <fullName evidence="7">Glutamine phosphoribosylpyrophosphate amidotransferase</fullName>
        <shortName evidence="7">GPATase</shortName>
    </alternativeName>
</protein>
<comment type="caution">
    <text evidence="14">The sequence shown here is derived from an EMBL/GenBank/DDBJ whole genome shotgun (WGS) entry which is preliminary data.</text>
</comment>
<evidence type="ECO:0000256" key="11">
    <source>
        <dbReference type="PIRSR" id="PIRSR000485-3"/>
    </source>
</evidence>
<evidence type="ECO:0000256" key="8">
    <source>
        <dbReference type="PIRNR" id="PIRNR000485"/>
    </source>
</evidence>
<evidence type="ECO:0000313" key="15">
    <source>
        <dbReference type="Proteomes" id="UP000175616"/>
    </source>
</evidence>
<evidence type="ECO:0000256" key="7">
    <source>
        <dbReference type="HAMAP-Rule" id="MF_01931"/>
    </source>
</evidence>
<accession>A0A1E7YS22</accession>
<keyword evidence="5 7" id="KW-0658">Purine biosynthesis</keyword>
<keyword evidence="7 10" id="KW-0460">Magnesium</keyword>
<dbReference type="PIRSF" id="PIRSF000485">
    <property type="entry name" value="Amd_phspho_trans"/>
    <property type="match status" value="1"/>
</dbReference>